<dbReference type="Pfam" id="PF07963">
    <property type="entry name" value="N_methyl"/>
    <property type="match status" value="1"/>
</dbReference>
<dbReference type="SUPFAM" id="SSF54523">
    <property type="entry name" value="Pili subunits"/>
    <property type="match status" value="1"/>
</dbReference>
<dbReference type="InterPro" id="IPR045584">
    <property type="entry name" value="Pilin-like"/>
</dbReference>
<keyword evidence="1" id="KW-0472">Membrane</keyword>
<accession>A0ABQ6EPZ2</accession>
<reference evidence="3" key="1">
    <citation type="journal article" date="2019" name="Int. J. Syst. Evol. Microbiol.">
        <title>The Global Catalogue of Microorganisms (GCM) 10K type strain sequencing project: providing services to taxonomists for standard genome sequencing and annotation.</title>
        <authorList>
            <consortium name="The Broad Institute Genomics Platform"/>
            <consortium name="The Broad Institute Genome Sequencing Center for Infectious Disease"/>
            <person name="Wu L."/>
            <person name="Ma J."/>
        </authorList>
    </citation>
    <scope>NUCLEOTIDE SEQUENCE [LARGE SCALE GENOMIC DNA]</scope>
    <source>
        <strain evidence="3">NBRC 111146</strain>
    </source>
</reference>
<dbReference type="EMBL" id="BSPV01000006">
    <property type="protein sequence ID" value="GLT15066.1"/>
    <property type="molecule type" value="Genomic_DNA"/>
</dbReference>
<comment type="caution">
    <text evidence="2">The sequence shown here is derived from an EMBL/GenBank/DDBJ whole genome shotgun (WGS) entry which is preliminary data.</text>
</comment>
<gene>
    <name evidence="2" type="ORF">GCM10007931_20410</name>
</gene>
<name>A0ABQ6EPZ2_9VIBR</name>
<evidence type="ECO:0000256" key="1">
    <source>
        <dbReference type="SAM" id="Phobius"/>
    </source>
</evidence>
<dbReference type="NCBIfam" id="TIGR02532">
    <property type="entry name" value="IV_pilin_GFxxxE"/>
    <property type="match status" value="1"/>
</dbReference>
<dbReference type="InterPro" id="IPR012902">
    <property type="entry name" value="N_methyl_site"/>
</dbReference>
<evidence type="ECO:0000313" key="3">
    <source>
        <dbReference type="Proteomes" id="UP001157156"/>
    </source>
</evidence>
<keyword evidence="1" id="KW-1133">Transmembrane helix</keyword>
<dbReference type="PROSITE" id="PS00409">
    <property type="entry name" value="PROKAR_NTER_METHYL"/>
    <property type="match status" value="1"/>
</dbReference>
<feature type="transmembrane region" description="Helical" evidence="1">
    <location>
        <begin position="12"/>
        <end position="31"/>
    </location>
</feature>
<sequence>MKKQSGFSLLELVIVIVVISLIAIIALPKYLNIVEEAKKSSVEGVAAGYAAAVLSARSQWEVNRRPKKQSGRSNYNYVELDGSPLWLTDNEASGLSGYLNGYPMSVREDNSEYTTTITNEGCVLLMEYLLQNPPLTQSVDVAQQDKSENVRYLAKAQSNACIYFQQEGAKHSFTYEMKTGRVTVNLQP</sequence>
<organism evidence="2 3">
    <name type="scientific">Vibrio algivorus</name>
    <dbReference type="NCBI Taxonomy" id="1667024"/>
    <lineage>
        <taxon>Bacteria</taxon>
        <taxon>Pseudomonadati</taxon>
        <taxon>Pseudomonadota</taxon>
        <taxon>Gammaproteobacteria</taxon>
        <taxon>Vibrionales</taxon>
        <taxon>Vibrionaceae</taxon>
        <taxon>Vibrio</taxon>
    </lineage>
</organism>
<keyword evidence="1" id="KW-0812">Transmembrane</keyword>
<dbReference type="Proteomes" id="UP001157156">
    <property type="component" value="Unassembled WGS sequence"/>
</dbReference>
<dbReference type="Gene3D" id="3.30.700.10">
    <property type="entry name" value="Glycoprotein, Type 4 Pilin"/>
    <property type="match status" value="1"/>
</dbReference>
<dbReference type="RefSeq" id="WP_089122274.1">
    <property type="nucleotide sequence ID" value="NZ_BSPV01000006.1"/>
</dbReference>
<evidence type="ECO:0000313" key="2">
    <source>
        <dbReference type="EMBL" id="GLT15066.1"/>
    </source>
</evidence>
<protein>
    <submittedName>
        <fullName evidence="2">MSHA pilin protein MshB</fullName>
    </submittedName>
</protein>
<proteinExistence type="predicted"/>
<keyword evidence="3" id="KW-1185">Reference proteome</keyword>